<feature type="region of interest" description="Disordered" evidence="1">
    <location>
        <begin position="204"/>
        <end position="225"/>
    </location>
</feature>
<feature type="compositionally biased region" description="Pro residues" evidence="1">
    <location>
        <begin position="251"/>
        <end position="260"/>
    </location>
</feature>
<feature type="compositionally biased region" description="Basic and acidic residues" evidence="1">
    <location>
        <begin position="216"/>
        <end position="225"/>
    </location>
</feature>
<proteinExistence type="predicted"/>
<name>A0A139ABC6_GONPJ</name>
<evidence type="ECO:0000313" key="2">
    <source>
        <dbReference type="EMBL" id="KXS14060.1"/>
    </source>
</evidence>
<feature type="region of interest" description="Disordered" evidence="1">
    <location>
        <begin position="1"/>
        <end position="23"/>
    </location>
</feature>
<feature type="compositionally biased region" description="Basic and acidic residues" evidence="1">
    <location>
        <begin position="383"/>
        <end position="395"/>
    </location>
</feature>
<gene>
    <name evidence="2" type="ORF">M427DRAFT_45174</name>
</gene>
<feature type="compositionally biased region" description="Pro residues" evidence="1">
    <location>
        <begin position="108"/>
        <end position="121"/>
    </location>
</feature>
<feature type="compositionally biased region" description="Pro residues" evidence="1">
    <location>
        <begin position="270"/>
        <end position="280"/>
    </location>
</feature>
<feature type="region of interest" description="Disordered" evidence="1">
    <location>
        <begin position="245"/>
        <end position="287"/>
    </location>
</feature>
<feature type="region of interest" description="Disordered" evidence="1">
    <location>
        <begin position="383"/>
        <end position="415"/>
    </location>
</feature>
<dbReference type="EMBL" id="KQ965771">
    <property type="protein sequence ID" value="KXS14060.1"/>
    <property type="molecule type" value="Genomic_DNA"/>
</dbReference>
<protein>
    <submittedName>
        <fullName evidence="2">Uncharacterized protein</fullName>
    </submittedName>
</protein>
<keyword evidence="3" id="KW-1185">Reference proteome</keyword>
<dbReference type="AlphaFoldDB" id="A0A139ABC6"/>
<dbReference type="Proteomes" id="UP000070544">
    <property type="component" value="Unassembled WGS sequence"/>
</dbReference>
<feature type="compositionally biased region" description="Polar residues" evidence="1">
    <location>
        <begin position="398"/>
        <end position="414"/>
    </location>
</feature>
<organism evidence="2 3">
    <name type="scientific">Gonapodya prolifera (strain JEL478)</name>
    <name type="common">Monoblepharis prolifera</name>
    <dbReference type="NCBI Taxonomy" id="1344416"/>
    <lineage>
        <taxon>Eukaryota</taxon>
        <taxon>Fungi</taxon>
        <taxon>Fungi incertae sedis</taxon>
        <taxon>Chytridiomycota</taxon>
        <taxon>Chytridiomycota incertae sedis</taxon>
        <taxon>Monoblepharidomycetes</taxon>
        <taxon>Monoblepharidales</taxon>
        <taxon>Gonapodyaceae</taxon>
        <taxon>Gonapodya</taxon>
    </lineage>
</organism>
<evidence type="ECO:0000313" key="3">
    <source>
        <dbReference type="Proteomes" id="UP000070544"/>
    </source>
</evidence>
<feature type="region of interest" description="Disordered" evidence="1">
    <location>
        <begin position="85"/>
        <end position="122"/>
    </location>
</feature>
<feature type="region of interest" description="Disordered" evidence="1">
    <location>
        <begin position="564"/>
        <end position="590"/>
    </location>
</feature>
<evidence type="ECO:0000256" key="1">
    <source>
        <dbReference type="SAM" id="MobiDB-lite"/>
    </source>
</evidence>
<reference evidence="2 3" key="1">
    <citation type="journal article" date="2015" name="Genome Biol. Evol.">
        <title>Phylogenomic analyses indicate that early fungi evolved digesting cell walls of algal ancestors of land plants.</title>
        <authorList>
            <person name="Chang Y."/>
            <person name="Wang S."/>
            <person name="Sekimoto S."/>
            <person name="Aerts A.L."/>
            <person name="Choi C."/>
            <person name="Clum A."/>
            <person name="LaButti K.M."/>
            <person name="Lindquist E.A."/>
            <person name="Yee Ngan C."/>
            <person name="Ohm R.A."/>
            <person name="Salamov A.A."/>
            <person name="Grigoriev I.V."/>
            <person name="Spatafora J.W."/>
            <person name="Berbee M.L."/>
        </authorList>
    </citation>
    <scope>NUCLEOTIDE SEQUENCE [LARGE SCALE GENOMIC DNA]</scope>
    <source>
        <strain evidence="2 3">JEL478</strain>
    </source>
</reference>
<accession>A0A139ABC6</accession>
<sequence>MTATASRIPVAVPHKQSAPADRIQERSTAVQNVLAGVRVHRAVGSQMKATQHFTDAMNRSLDKDIRNEGVYVSDSVDLINLGWPLSAPQTPDTPASGFRDRPSRSPDANPPTSKPLEPPGPSRAELLLRSVFSPPAITLSSMYSAADLLLRLYLPPASLALAEISTQPDSSPTYTTLAHLGEFDVPGGGGRRTLEVLEGLQALAGSRRKAQSPNETDTRDRKTLHDIEQLRQQPSLLLSADAGAHVHHIPPKPPSDPGPPHESFASLAPTPTPPPIPSHPPKLYSFKSTPAQPLLVEPTQARERIPVLPPIRHVDPHPLPASAQSARLSEPHRDISRGLFDPGVGRLGPDFSNSGYLARMERLRRRQIYGDAAAKLVETGLEKGRRAPKHEREGTDMGSATDTAPVRGTSSGNTRARFAVGKPHRRQVKASKFLTNEAPQAMLHVHPGPLTPVPEVTEICEELPSPVPPLTAVAARSNPLTFFAKEATMDSSWTHFPEYNPTSSDIEIGRTHGKNEGSWAAELAALVYGAEADAGVQRHSEDNPITSVDLDTVTGEDEEPIIMVPPEPNSGPEHARTPMTVPAKSSVSRSTLPMGVVPHRVRVRPSDGVRVAKGTDWKVL</sequence>